<dbReference type="PROSITE" id="PS50902">
    <property type="entry name" value="FLAVODOXIN_LIKE"/>
    <property type="match status" value="1"/>
</dbReference>
<dbReference type="PANTHER" id="PTHR19384:SF128">
    <property type="entry name" value="NADPH OXIDOREDUCTASE A"/>
    <property type="match status" value="1"/>
</dbReference>
<proteinExistence type="predicted"/>
<keyword evidence="2" id="KW-0285">Flavoprotein</keyword>
<evidence type="ECO:0000259" key="5">
    <source>
        <dbReference type="PROSITE" id="PS50902"/>
    </source>
</evidence>
<evidence type="ECO:0000256" key="3">
    <source>
        <dbReference type="ARBA" id="ARBA00022643"/>
    </source>
</evidence>
<dbReference type="InterPro" id="IPR008254">
    <property type="entry name" value="Flavodoxin/NO_synth"/>
</dbReference>
<dbReference type="Pfam" id="PF00258">
    <property type="entry name" value="Flavodoxin_1"/>
    <property type="match status" value="1"/>
</dbReference>
<evidence type="ECO:0000256" key="4">
    <source>
        <dbReference type="ARBA" id="ARBA00022982"/>
    </source>
</evidence>
<keyword evidence="3" id="KW-0288">FMN</keyword>
<protein>
    <submittedName>
        <fullName evidence="6">FMN-binding protein MioC</fullName>
    </submittedName>
</protein>
<dbReference type="EMBL" id="JBHTJS010000036">
    <property type="protein sequence ID" value="MFD1008457.1"/>
    <property type="molecule type" value="Genomic_DNA"/>
</dbReference>
<dbReference type="Proteomes" id="UP001597048">
    <property type="component" value="Unassembled WGS sequence"/>
</dbReference>
<dbReference type="InterPro" id="IPR001094">
    <property type="entry name" value="Flavdoxin-like"/>
</dbReference>
<evidence type="ECO:0000313" key="7">
    <source>
        <dbReference type="Proteomes" id="UP001597048"/>
    </source>
</evidence>
<evidence type="ECO:0000256" key="2">
    <source>
        <dbReference type="ARBA" id="ARBA00022630"/>
    </source>
</evidence>
<evidence type="ECO:0000313" key="6">
    <source>
        <dbReference type="EMBL" id="MFD1008457.1"/>
    </source>
</evidence>
<reference evidence="7" key="1">
    <citation type="journal article" date="2019" name="Int. J. Syst. Evol. Microbiol.">
        <title>The Global Catalogue of Microorganisms (GCM) 10K type strain sequencing project: providing services to taxonomists for standard genome sequencing and annotation.</title>
        <authorList>
            <consortium name="The Broad Institute Genomics Platform"/>
            <consortium name="The Broad Institute Genome Sequencing Center for Infectious Disease"/>
            <person name="Wu L."/>
            <person name="Ma J."/>
        </authorList>
    </citation>
    <scope>NUCLEOTIDE SEQUENCE [LARGE SCALE GENOMIC DNA]</scope>
    <source>
        <strain evidence="7">CCUG 60525</strain>
    </source>
</reference>
<dbReference type="SUPFAM" id="SSF52218">
    <property type="entry name" value="Flavoproteins"/>
    <property type="match status" value="1"/>
</dbReference>
<keyword evidence="4" id="KW-0813">Transport</keyword>
<organism evidence="6 7">
    <name type="scientific">Oceanisphaera ostreae</name>
    <dbReference type="NCBI Taxonomy" id="914151"/>
    <lineage>
        <taxon>Bacteria</taxon>
        <taxon>Pseudomonadati</taxon>
        <taxon>Pseudomonadota</taxon>
        <taxon>Gammaproteobacteria</taxon>
        <taxon>Aeromonadales</taxon>
        <taxon>Aeromonadaceae</taxon>
        <taxon>Oceanisphaera</taxon>
    </lineage>
</organism>
<dbReference type="InterPro" id="IPR029039">
    <property type="entry name" value="Flavoprotein-like_sf"/>
</dbReference>
<name>A0ABW3KHG9_9GAMM</name>
<feature type="domain" description="Flavodoxin-like" evidence="5">
    <location>
        <begin position="4"/>
        <end position="145"/>
    </location>
</feature>
<keyword evidence="7" id="KW-1185">Reference proteome</keyword>
<keyword evidence="4" id="KW-0249">Electron transport</keyword>
<comment type="cofactor">
    <cofactor evidence="1">
        <name>FMN</name>
        <dbReference type="ChEBI" id="CHEBI:58210"/>
    </cofactor>
</comment>
<dbReference type="NCBIfam" id="NF006531">
    <property type="entry name" value="PRK09004.1"/>
    <property type="match status" value="1"/>
</dbReference>
<dbReference type="RefSeq" id="WP_379558438.1">
    <property type="nucleotide sequence ID" value="NZ_JBHTJS010000036.1"/>
</dbReference>
<dbReference type="PRINTS" id="PR00369">
    <property type="entry name" value="FLAVODOXIN"/>
</dbReference>
<dbReference type="Gene3D" id="3.40.50.360">
    <property type="match status" value="1"/>
</dbReference>
<sequence>MSHFILLVGSTLGSAEDLADELAEILQKNGHHAVIHTSPQLDHILIKPEHTLLLVCSTHGAGELPDNIQPFHQQLIQQQPNLSKLNYLAVGLGDSAYDTFCNAIHTLDHQLTALGATRVAKLLTIDVSLQDPPEEIAKKWLDHWLSSD</sequence>
<gene>
    <name evidence="6" type="primary">mioC</name>
    <name evidence="6" type="ORF">ACFQ1C_09865</name>
</gene>
<accession>A0ABW3KHG9</accession>
<dbReference type="PANTHER" id="PTHR19384">
    <property type="entry name" value="NITRIC OXIDE SYNTHASE-RELATED"/>
    <property type="match status" value="1"/>
</dbReference>
<comment type="caution">
    <text evidence="6">The sequence shown here is derived from an EMBL/GenBank/DDBJ whole genome shotgun (WGS) entry which is preliminary data.</text>
</comment>
<evidence type="ECO:0000256" key="1">
    <source>
        <dbReference type="ARBA" id="ARBA00001917"/>
    </source>
</evidence>